<name>A0A4R6V2J7_9ACTN</name>
<evidence type="ECO:0000256" key="2">
    <source>
        <dbReference type="ARBA" id="ARBA00022801"/>
    </source>
</evidence>
<dbReference type="GO" id="GO:0005829">
    <property type="term" value="C:cytosol"/>
    <property type="evidence" value="ECO:0007669"/>
    <property type="project" value="TreeGrafter"/>
</dbReference>
<proteinExistence type="predicted"/>
<gene>
    <name evidence="7" type="ORF">EV190_10293</name>
</gene>
<dbReference type="Gene3D" id="3.40.50.300">
    <property type="entry name" value="P-loop containing nucleotide triphosphate hydrolases"/>
    <property type="match status" value="2"/>
</dbReference>
<accession>A0A4R6V2J7</accession>
<dbReference type="PANTHER" id="PTHR11070:SF45">
    <property type="entry name" value="DNA 3'-5' HELICASE"/>
    <property type="match status" value="1"/>
</dbReference>
<evidence type="ECO:0000313" key="7">
    <source>
        <dbReference type="EMBL" id="TDQ54260.1"/>
    </source>
</evidence>
<dbReference type="InterPro" id="IPR000212">
    <property type="entry name" value="DNA_helicase_UvrD/REP"/>
</dbReference>
<dbReference type="GO" id="GO:0003677">
    <property type="term" value="F:DNA binding"/>
    <property type="evidence" value="ECO:0007669"/>
    <property type="project" value="InterPro"/>
</dbReference>
<protein>
    <submittedName>
        <fullName evidence="7">DNA helicase IV</fullName>
    </submittedName>
</protein>
<evidence type="ECO:0000256" key="1">
    <source>
        <dbReference type="ARBA" id="ARBA00022741"/>
    </source>
</evidence>
<organism evidence="7 8">
    <name type="scientific">Actinorugispora endophytica</name>
    <dbReference type="NCBI Taxonomy" id="1605990"/>
    <lineage>
        <taxon>Bacteria</taxon>
        <taxon>Bacillati</taxon>
        <taxon>Actinomycetota</taxon>
        <taxon>Actinomycetes</taxon>
        <taxon>Streptosporangiales</taxon>
        <taxon>Nocardiopsidaceae</taxon>
        <taxon>Actinorugispora</taxon>
    </lineage>
</organism>
<dbReference type="Proteomes" id="UP000295281">
    <property type="component" value="Unassembled WGS sequence"/>
</dbReference>
<dbReference type="AlphaFoldDB" id="A0A4R6V2J7"/>
<comment type="caution">
    <text evidence="7">The sequence shown here is derived from an EMBL/GenBank/DDBJ whole genome shotgun (WGS) entry which is preliminary data.</text>
</comment>
<evidence type="ECO:0000256" key="3">
    <source>
        <dbReference type="ARBA" id="ARBA00022806"/>
    </source>
</evidence>
<dbReference type="PANTHER" id="PTHR11070">
    <property type="entry name" value="UVRD / RECB / PCRA DNA HELICASE FAMILY MEMBER"/>
    <property type="match status" value="1"/>
</dbReference>
<dbReference type="InterPro" id="IPR014016">
    <property type="entry name" value="UvrD-like_ATP-bd"/>
</dbReference>
<feature type="binding site" evidence="5">
    <location>
        <begin position="212"/>
        <end position="219"/>
    </location>
    <ligand>
        <name>ATP</name>
        <dbReference type="ChEBI" id="CHEBI:30616"/>
    </ligand>
</feature>
<evidence type="ECO:0000256" key="5">
    <source>
        <dbReference type="PROSITE-ProRule" id="PRU00560"/>
    </source>
</evidence>
<dbReference type="EMBL" id="SNYN01000002">
    <property type="protein sequence ID" value="TDQ54260.1"/>
    <property type="molecule type" value="Genomic_DNA"/>
</dbReference>
<dbReference type="SUPFAM" id="SSF52540">
    <property type="entry name" value="P-loop containing nucleoside triphosphate hydrolases"/>
    <property type="match status" value="1"/>
</dbReference>
<keyword evidence="8" id="KW-1185">Reference proteome</keyword>
<keyword evidence="4 5" id="KW-0067">ATP-binding</keyword>
<dbReference type="Pfam" id="PF13538">
    <property type="entry name" value="UvrD_C_2"/>
    <property type="match status" value="1"/>
</dbReference>
<keyword evidence="2 5" id="KW-0378">Hydrolase</keyword>
<dbReference type="InterPro" id="IPR027417">
    <property type="entry name" value="P-loop_NTPase"/>
</dbReference>
<keyword evidence="3 5" id="KW-0347">Helicase</keyword>
<dbReference type="InterPro" id="IPR027785">
    <property type="entry name" value="UvrD-like_helicase_C"/>
</dbReference>
<feature type="domain" description="UvrD-like helicase ATP-binding" evidence="6">
    <location>
        <begin position="191"/>
        <end position="567"/>
    </location>
</feature>
<dbReference type="GO" id="GO:0043138">
    <property type="term" value="F:3'-5' DNA helicase activity"/>
    <property type="evidence" value="ECO:0007669"/>
    <property type="project" value="TreeGrafter"/>
</dbReference>
<keyword evidence="1 5" id="KW-0547">Nucleotide-binding</keyword>
<sequence length="709" mass="76971">MVDAGREEQLVADAVVGKAEQLELEQCAIETMYGRLDAEKSDIGAARARLMGSPVDGAEARQARDAELARLEGALGRLQLAERSLCFGRIDSSTGESLHVGRVGLRSESGEILLVDWRAEASRPFYAATLASPLGVRRRRHVRVEGRRLVDVSDEILDGTIPTAVDVVGDGPLVSALSGARTGRMREAASTLQREQDEIVRSECRGVMVVDGGPGTGKTIVALHRAAYVLYAFPTMAERGVLVFGPNRRFLAYISEVLPSLGENNVELATAPDLVGVEATRSEPDAVALVKGRRSFGEALARRVQERQPHGVPLRLTTAHGQAVLDAPRVDAARRSALQGGVGHNRARGLFLEHVVDDLVNELEQQTAKEISDFEDELKEVGVDLDRMFGRRPGDPEPDGIQSSDGLDIDWDRIRDDLLEDSGIDRIISGVWPSLRAEDVLRGLLTDPDALARAMPELSGEQIASIGSAVETGWSRADLAALDEARALVDGLPKTVYGHIVVDEAQQLSEMEWRMLMRRCPSRSMTIVGDLAQAGPTTTITRWEDALEPFVADRYAHHTLTVNYRTTAEILDATMPVLARIAPSQRLSYSIRHGEPPAYLTVPDSDVDTALDDLVARLQNEHPDDLVGIIATTRRARRIEGGPLRHGTVVVPAPDARGLEFDAVIIIDPDEIQGESATGLRDLYVAQTRATKRLITLTITSADAAALPV</sequence>
<dbReference type="PROSITE" id="PS51198">
    <property type="entry name" value="UVRD_HELICASE_ATP_BIND"/>
    <property type="match status" value="1"/>
</dbReference>
<evidence type="ECO:0000256" key="4">
    <source>
        <dbReference type="ARBA" id="ARBA00022840"/>
    </source>
</evidence>
<dbReference type="GO" id="GO:0016787">
    <property type="term" value="F:hydrolase activity"/>
    <property type="evidence" value="ECO:0007669"/>
    <property type="project" value="UniProtKB-UniRule"/>
</dbReference>
<evidence type="ECO:0000259" key="6">
    <source>
        <dbReference type="PROSITE" id="PS51198"/>
    </source>
</evidence>
<dbReference type="GO" id="GO:0005524">
    <property type="term" value="F:ATP binding"/>
    <property type="evidence" value="ECO:0007669"/>
    <property type="project" value="UniProtKB-UniRule"/>
</dbReference>
<evidence type="ECO:0000313" key="8">
    <source>
        <dbReference type="Proteomes" id="UP000295281"/>
    </source>
</evidence>
<dbReference type="GO" id="GO:0000725">
    <property type="term" value="P:recombinational repair"/>
    <property type="evidence" value="ECO:0007669"/>
    <property type="project" value="TreeGrafter"/>
</dbReference>
<reference evidence="7 8" key="1">
    <citation type="submission" date="2019-03" db="EMBL/GenBank/DDBJ databases">
        <title>Genomic Encyclopedia of Type Strains, Phase IV (KMG-IV): sequencing the most valuable type-strain genomes for metagenomic binning, comparative biology and taxonomic classification.</title>
        <authorList>
            <person name="Goeker M."/>
        </authorList>
    </citation>
    <scope>NUCLEOTIDE SEQUENCE [LARGE SCALE GENOMIC DNA]</scope>
    <source>
        <strain evidence="7 8">DSM 46770</strain>
    </source>
</reference>